<dbReference type="Gene3D" id="3.40.50.620">
    <property type="entry name" value="HUPs"/>
    <property type="match status" value="1"/>
</dbReference>
<dbReference type="InterPro" id="IPR020825">
    <property type="entry name" value="Phe-tRNA_synthase-like_B3/B4"/>
</dbReference>
<comment type="subcellular location">
    <subcellularLocation>
        <location evidence="1 8">Cytoplasm</location>
    </subcellularLocation>
</comment>
<keyword evidence="6 8" id="KW-0067">ATP-binding</keyword>
<dbReference type="PANTHER" id="PTHR43033">
    <property type="entry name" value="TRNA(ILE)-LYSIDINE SYNTHASE-RELATED"/>
    <property type="match status" value="1"/>
</dbReference>
<accession>A0A937DH18</accession>
<comment type="catalytic activity">
    <reaction evidence="7 8">
        <text>cytidine(34) in tRNA(Ile2) + L-lysine + ATP = lysidine(34) in tRNA(Ile2) + AMP + diphosphate + H(+)</text>
        <dbReference type="Rhea" id="RHEA:43744"/>
        <dbReference type="Rhea" id="RHEA-COMP:10625"/>
        <dbReference type="Rhea" id="RHEA-COMP:10670"/>
        <dbReference type="ChEBI" id="CHEBI:15378"/>
        <dbReference type="ChEBI" id="CHEBI:30616"/>
        <dbReference type="ChEBI" id="CHEBI:32551"/>
        <dbReference type="ChEBI" id="CHEBI:33019"/>
        <dbReference type="ChEBI" id="CHEBI:82748"/>
        <dbReference type="ChEBI" id="CHEBI:83665"/>
        <dbReference type="ChEBI" id="CHEBI:456215"/>
        <dbReference type="EC" id="6.3.4.19"/>
    </reaction>
</comment>
<dbReference type="GO" id="GO:0006400">
    <property type="term" value="P:tRNA modification"/>
    <property type="evidence" value="ECO:0007669"/>
    <property type="project" value="UniProtKB-UniRule"/>
</dbReference>
<dbReference type="GO" id="GO:0005524">
    <property type="term" value="F:ATP binding"/>
    <property type="evidence" value="ECO:0007669"/>
    <property type="project" value="UniProtKB-UniRule"/>
</dbReference>
<comment type="function">
    <text evidence="8">Ligates lysine onto the cytidine present at position 34 of the AUA codon-specific tRNA(Ile) that contains the anticodon CAU, in an ATP-dependent manner. Cytidine is converted to lysidine, thus changing the amino acid specificity of the tRNA from methionine to isoleucine.</text>
</comment>
<name>A0A937DH18_9BACT</name>
<evidence type="ECO:0000256" key="4">
    <source>
        <dbReference type="ARBA" id="ARBA00022694"/>
    </source>
</evidence>
<evidence type="ECO:0000256" key="6">
    <source>
        <dbReference type="ARBA" id="ARBA00022840"/>
    </source>
</evidence>
<keyword evidence="11" id="KW-1185">Reference proteome</keyword>
<dbReference type="NCBIfam" id="TIGR02433">
    <property type="entry name" value="lysidine_TilS_C"/>
    <property type="match status" value="1"/>
</dbReference>
<reference evidence="10" key="1">
    <citation type="submission" date="2021-01" db="EMBL/GenBank/DDBJ databases">
        <title>Marivirga sp. nov., isolated from intertidal surface sediments.</title>
        <authorList>
            <person name="Zhang M."/>
        </authorList>
    </citation>
    <scope>NUCLEOTIDE SEQUENCE</scope>
    <source>
        <strain evidence="10">SM1354</strain>
    </source>
</reference>
<dbReference type="RefSeq" id="WP_201919987.1">
    <property type="nucleotide sequence ID" value="NZ_JAERQG010000002.1"/>
</dbReference>
<dbReference type="InterPro" id="IPR012795">
    <property type="entry name" value="tRNA_Ile_lys_synt_N"/>
</dbReference>
<dbReference type="SUPFAM" id="SSF56037">
    <property type="entry name" value="PheT/TilS domain"/>
    <property type="match status" value="1"/>
</dbReference>
<dbReference type="HAMAP" id="MF_01161">
    <property type="entry name" value="tRNA_Ile_lys_synt"/>
    <property type="match status" value="1"/>
</dbReference>
<dbReference type="InterPro" id="IPR011063">
    <property type="entry name" value="TilS/TtcA_N"/>
</dbReference>
<evidence type="ECO:0000313" key="11">
    <source>
        <dbReference type="Proteomes" id="UP000642920"/>
    </source>
</evidence>
<evidence type="ECO:0000256" key="2">
    <source>
        <dbReference type="ARBA" id="ARBA00022490"/>
    </source>
</evidence>
<comment type="domain">
    <text evidence="8">The N-terminal region contains the highly conserved SGGXDS motif, predicted to be a P-loop motif involved in ATP binding.</text>
</comment>
<keyword evidence="2 8" id="KW-0963">Cytoplasm</keyword>
<proteinExistence type="inferred from homology"/>
<comment type="caution">
    <text evidence="10">The sequence shown here is derived from an EMBL/GenBank/DDBJ whole genome shotgun (WGS) entry which is preliminary data.</text>
</comment>
<dbReference type="AlphaFoldDB" id="A0A937DH18"/>
<dbReference type="InterPro" id="IPR012094">
    <property type="entry name" value="tRNA_Ile_lys_synt"/>
</dbReference>
<evidence type="ECO:0000256" key="7">
    <source>
        <dbReference type="ARBA" id="ARBA00048539"/>
    </source>
</evidence>
<comment type="similarity">
    <text evidence="8">Belongs to the tRNA(Ile)-lysidine synthase family.</text>
</comment>
<keyword evidence="5 8" id="KW-0547">Nucleotide-binding</keyword>
<dbReference type="CDD" id="cd01992">
    <property type="entry name" value="TilS_N"/>
    <property type="match status" value="1"/>
</dbReference>
<dbReference type="PANTHER" id="PTHR43033:SF1">
    <property type="entry name" value="TRNA(ILE)-LYSIDINE SYNTHASE-RELATED"/>
    <property type="match status" value="1"/>
</dbReference>
<feature type="binding site" evidence="8">
    <location>
        <begin position="27"/>
        <end position="32"/>
    </location>
    <ligand>
        <name>ATP</name>
        <dbReference type="ChEBI" id="CHEBI:30616"/>
    </ligand>
</feature>
<dbReference type="NCBIfam" id="TIGR02432">
    <property type="entry name" value="lysidine_TilS_N"/>
    <property type="match status" value="1"/>
</dbReference>
<dbReference type="Proteomes" id="UP000642920">
    <property type="component" value="Unassembled WGS sequence"/>
</dbReference>
<dbReference type="EMBL" id="JAERQG010000002">
    <property type="protein sequence ID" value="MBL0765408.1"/>
    <property type="molecule type" value="Genomic_DNA"/>
</dbReference>
<dbReference type="Gene3D" id="3.50.40.10">
    <property type="entry name" value="Phenylalanyl-trna Synthetase, Chain B, domain 3"/>
    <property type="match status" value="1"/>
</dbReference>
<feature type="domain" description="Lysidine-tRNA(Ile) synthetase C-terminal" evidence="9">
    <location>
        <begin position="362"/>
        <end position="434"/>
    </location>
</feature>
<dbReference type="GO" id="GO:0005737">
    <property type="term" value="C:cytoplasm"/>
    <property type="evidence" value="ECO:0007669"/>
    <property type="project" value="UniProtKB-SubCell"/>
</dbReference>
<evidence type="ECO:0000256" key="8">
    <source>
        <dbReference type="HAMAP-Rule" id="MF_01161"/>
    </source>
</evidence>
<evidence type="ECO:0000256" key="3">
    <source>
        <dbReference type="ARBA" id="ARBA00022598"/>
    </source>
</evidence>
<dbReference type="GO" id="GO:0032267">
    <property type="term" value="F:tRNA(Ile)-lysidine synthase activity"/>
    <property type="evidence" value="ECO:0007669"/>
    <property type="project" value="UniProtKB-EC"/>
</dbReference>
<gene>
    <name evidence="8 10" type="primary">tilS</name>
    <name evidence="10" type="ORF">JKP34_09115</name>
</gene>
<organism evidence="10 11">
    <name type="scientific">Marivirga atlantica</name>
    <dbReference type="NCBI Taxonomy" id="1548457"/>
    <lineage>
        <taxon>Bacteria</taxon>
        <taxon>Pseudomonadati</taxon>
        <taxon>Bacteroidota</taxon>
        <taxon>Cytophagia</taxon>
        <taxon>Cytophagales</taxon>
        <taxon>Marivirgaceae</taxon>
        <taxon>Marivirga</taxon>
    </lineage>
</organism>
<dbReference type="InterPro" id="IPR012796">
    <property type="entry name" value="Lysidine-tRNA-synth_C"/>
</dbReference>
<evidence type="ECO:0000256" key="1">
    <source>
        <dbReference type="ARBA" id="ARBA00004496"/>
    </source>
</evidence>
<protein>
    <recommendedName>
        <fullName evidence="8">tRNA(Ile)-lysidine synthase</fullName>
        <ecNumber evidence="8">6.3.4.19</ecNumber>
    </recommendedName>
    <alternativeName>
        <fullName evidence="8">tRNA(Ile)-2-lysyl-cytidine synthase</fullName>
    </alternativeName>
    <alternativeName>
        <fullName evidence="8">tRNA(Ile)-lysidine synthetase</fullName>
    </alternativeName>
</protein>
<dbReference type="SUPFAM" id="SSF52402">
    <property type="entry name" value="Adenine nucleotide alpha hydrolases-like"/>
    <property type="match status" value="1"/>
</dbReference>
<evidence type="ECO:0000259" key="9">
    <source>
        <dbReference type="SMART" id="SM00977"/>
    </source>
</evidence>
<evidence type="ECO:0000256" key="5">
    <source>
        <dbReference type="ARBA" id="ARBA00022741"/>
    </source>
</evidence>
<evidence type="ECO:0000313" key="10">
    <source>
        <dbReference type="EMBL" id="MBL0765408.1"/>
    </source>
</evidence>
<dbReference type="SMART" id="SM00977">
    <property type="entry name" value="TilS_C"/>
    <property type="match status" value="1"/>
</dbReference>
<dbReference type="Pfam" id="PF01171">
    <property type="entry name" value="ATP_bind_3"/>
    <property type="match status" value="1"/>
</dbReference>
<dbReference type="Pfam" id="PF11734">
    <property type="entry name" value="TilS_C"/>
    <property type="match status" value="1"/>
</dbReference>
<sequence>MLASRFLAFITEEKLFNRNHKLLLAISGGVDSVVLAHLLKKSGYDFSLAHMNFQLRGDDSKKDQFFVEELANSLGVKCFIKKVDIKKGKASESTQMQARDLRYQWFEEIIEEGDFDYLLTAHHAEDSLETILLNLTRGTGVHGAKGILPKHGNVIRPLLFAEKRSITNYAIEHEIEWREDSSNASDDYKRNEIRHHVTPILKGQNPSLLKNFNHTARRLQAAAYAFDEMVENLRRQYFHKEKGIHHINKELLSHPYAVEVLAEFLVEFGFSYPQLKSIEWSTTGAILSNADYKINIDRDEILITSLSIGWETFEGLTFSSEEKTVAKQLFELKLTKLEKEKFTIDKNPKVALLDLDKLNKELQVRKWQKGDKFQPLGMQGQKKVSDYLIDVKVPLSLKDRQLVLCSDNEIVWLIGYRVADPFKVTEQTRHILRIEYSSHEDS</sequence>
<dbReference type="EC" id="6.3.4.19" evidence="8"/>
<dbReference type="InterPro" id="IPR014729">
    <property type="entry name" value="Rossmann-like_a/b/a_fold"/>
</dbReference>
<keyword evidence="3 8" id="KW-0436">Ligase</keyword>
<keyword evidence="4 8" id="KW-0819">tRNA processing</keyword>